<keyword evidence="3 8" id="KW-0732">Signal</keyword>
<comment type="subcellular location">
    <subcellularLocation>
        <location evidence="1">Membrane</location>
        <topology evidence="1">Lipid-anchor</topology>
    </subcellularLocation>
</comment>
<keyword evidence="6" id="KW-0578">Host cell lysis by virus</keyword>
<feature type="chain" id="PRO_5016699299" description="Lipoprotein Rz1" evidence="8">
    <location>
        <begin position="20"/>
        <end position="58"/>
    </location>
</feature>
<evidence type="ECO:0000256" key="6">
    <source>
        <dbReference type="ARBA" id="ARBA00023142"/>
    </source>
</evidence>
<dbReference type="EMBL" id="CP013970">
    <property type="protein sequence ID" value="AXF76451.1"/>
    <property type="molecule type" value="Genomic_DNA"/>
</dbReference>
<dbReference type="AlphaFoldDB" id="A0A345CSN4"/>
<evidence type="ECO:0008006" key="11">
    <source>
        <dbReference type="Google" id="ProtNLM"/>
    </source>
</evidence>
<organism evidence="9 10">
    <name type="scientific">Erwinia tracheiphila</name>
    <dbReference type="NCBI Taxonomy" id="65700"/>
    <lineage>
        <taxon>Bacteria</taxon>
        <taxon>Pseudomonadati</taxon>
        <taxon>Pseudomonadota</taxon>
        <taxon>Gammaproteobacteria</taxon>
        <taxon>Enterobacterales</taxon>
        <taxon>Erwiniaceae</taxon>
        <taxon>Erwinia</taxon>
    </lineage>
</organism>
<dbReference type="InterPro" id="IPR010346">
    <property type="entry name" value="O-spanin"/>
</dbReference>
<dbReference type="GO" id="GO:0016020">
    <property type="term" value="C:membrane"/>
    <property type="evidence" value="ECO:0007669"/>
    <property type="project" value="UniProtKB-SubCell"/>
</dbReference>
<keyword evidence="2" id="KW-1188">Viral release from host cell</keyword>
<evidence type="ECO:0000313" key="10">
    <source>
        <dbReference type="Proteomes" id="UP000264980"/>
    </source>
</evidence>
<keyword evidence="5" id="KW-0472">Membrane</keyword>
<evidence type="ECO:0000256" key="4">
    <source>
        <dbReference type="ARBA" id="ARBA00022852"/>
    </source>
</evidence>
<proteinExistence type="predicted"/>
<reference evidence="9 10" key="1">
    <citation type="submission" date="2016-01" db="EMBL/GenBank/DDBJ databases">
        <authorList>
            <person name="Oliw E.H."/>
        </authorList>
    </citation>
    <scope>NUCLEOTIDE SEQUENCE [LARGE SCALE GENOMIC DNA]</scope>
    <source>
        <strain evidence="9 10">MDcuke</strain>
    </source>
</reference>
<dbReference type="GO" id="GO:0044659">
    <property type="term" value="P:viral release from host cell by cytolysis"/>
    <property type="evidence" value="ECO:0007669"/>
    <property type="project" value="InterPro"/>
</dbReference>
<keyword evidence="7" id="KW-0449">Lipoprotein</keyword>
<dbReference type="Pfam" id="PF06085">
    <property type="entry name" value="Rz1"/>
    <property type="match status" value="1"/>
</dbReference>
<evidence type="ECO:0000313" key="9">
    <source>
        <dbReference type="EMBL" id="AXF76451.1"/>
    </source>
</evidence>
<evidence type="ECO:0000256" key="2">
    <source>
        <dbReference type="ARBA" id="ARBA00022612"/>
    </source>
</evidence>
<evidence type="ECO:0000256" key="1">
    <source>
        <dbReference type="ARBA" id="ARBA00004635"/>
    </source>
</evidence>
<dbReference type="Proteomes" id="UP000264980">
    <property type="component" value="Chromosome"/>
</dbReference>
<feature type="signal peptide" evidence="8">
    <location>
        <begin position="1"/>
        <end position="19"/>
    </location>
</feature>
<evidence type="ECO:0000256" key="7">
    <source>
        <dbReference type="ARBA" id="ARBA00023288"/>
    </source>
</evidence>
<evidence type="ECO:0000256" key="8">
    <source>
        <dbReference type="SAM" id="SignalP"/>
    </source>
</evidence>
<accession>A0A345CSN4</accession>
<evidence type="ECO:0000256" key="3">
    <source>
        <dbReference type="ARBA" id="ARBA00022729"/>
    </source>
</evidence>
<evidence type="ECO:0000256" key="5">
    <source>
        <dbReference type="ARBA" id="ARBA00023136"/>
    </source>
</evidence>
<gene>
    <name evidence="9" type="ORF">AV903_11030</name>
</gene>
<dbReference type="PROSITE" id="PS51257">
    <property type="entry name" value="PROKAR_LIPOPROTEIN"/>
    <property type="match status" value="1"/>
</dbReference>
<sequence>MKKLMLCVAGWLLVTGCTSKVSVQPQQPPMRDNPPAAWAMMPSSNSLTLLQETFRPCT</sequence>
<name>A0A345CSN4_9GAMM</name>
<protein>
    <recommendedName>
        <fullName evidence="11">Lipoprotein Rz1</fullName>
    </recommendedName>
</protein>
<keyword evidence="4" id="KW-0204">Cytolysis</keyword>